<keyword evidence="3 5" id="KW-0863">Zinc-finger</keyword>
<dbReference type="AlphaFoldDB" id="A0A7K5TGY6"/>
<feature type="compositionally biased region" description="Acidic residues" evidence="6">
    <location>
        <begin position="21"/>
        <end position="30"/>
    </location>
</feature>
<dbReference type="GO" id="GO:0005634">
    <property type="term" value="C:nucleus"/>
    <property type="evidence" value="ECO:0007669"/>
    <property type="project" value="TreeGrafter"/>
</dbReference>
<feature type="region of interest" description="Disordered" evidence="6">
    <location>
        <begin position="14"/>
        <end position="147"/>
    </location>
</feature>
<dbReference type="EMBL" id="VZRH01007753">
    <property type="protein sequence ID" value="NWU03632.1"/>
    <property type="molecule type" value="Genomic_DNA"/>
</dbReference>
<evidence type="ECO:0000256" key="2">
    <source>
        <dbReference type="ARBA" id="ARBA00022737"/>
    </source>
</evidence>
<dbReference type="GO" id="GO:0008270">
    <property type="term" value="F:zinc ion binding"/>
    <property type="evidence" value="ECO:0007669"/>
    <property type="project" value="UniProtKB-KW"/>
</dbReference>
<dbReference type="InterPro" id="IPR013087">
    <property type="entry name" value="Znf_C2H2_type"/>
</dbReference>
<dbReference type="PANTHER" id="PTHR24409:SF295">
    <property type="entry name" value="AZ2-RELATED"/>
    <property type="match status" value="1"/>
</dbReference>
<dbReference type="GO" id="GO:0000977">
    <property type="term" value="F:RNA polymerase II transcription regulatory region sequence-specific DNA binding"/>
    <property type="evidence" value="ECO:0007669"/>
    <property type="project" value="TreeGrafter"/>
</dbReference>
<keyword evidence="1" id="KW-0479">Metal-binding</keyword>
<keyword evidence="4" id="KW-0862">Zinc</keyword>
<name>A0A7K5TGY6_9FRIN</name>
<evidence type="ECO:0000256" key="5">
    <source>
        <dbReference type="PROSITE-ProRule" id="PRU00042"/>
    </source>
</evidence>
<dbReference type="PANTHER" id="PTHR24409">
    <property type="entry name" value="ZINC FINGER PROTEIN 142"/>
    <property type="match status" value="1"/>
</dbReference>
<keyword evidence="2" id="KW-0677">Repeat</keyword>
<feature type="compositionally biased region" description="Basic residues" evidence="6">
    <location>
        <begin position="85"/>
        <end position="96"/>
    </location>
</feature>
<proteinExistence type="predicted"/>
<accession>A0A7K5TGY6</accession>
<feature type="domain" description="C2H2-type" evidence="7">
    <location>
        <begin position="68"/>
        <end position="95"/>
    </location>
</feature>
<evidence type="ECO:0000256" key="6">
    <source>
        <dbReference type="SAM" id="MobiDB-lite"/>
    </source>
</evidence>
<organism evidence="8 9">
    <name type="scientific">Urocynchramus pylzowi</name>
    <dbReference type="NCBI Taxonomy" id="571890"/>
    <lineage>
        <taxon>Eukaryota</taxon>
        <taxon>Metazoa</taxon>
        <taxon>Chordata</taxon>
        <taxon>Craniata</taxon>
        <taxon>Vertebrata</taxon>
        <taxon>Euteleostomi</taxon>
        <taxon>Archelosauria</taxon>
        <taxon>Archosauria</taxon>
        <taxon>Dinosauria</taxon>
        <taxon>Saurischia</taxon>
        <taxon>Theropoda</taxon>
        <taxon>Coelurosauria</taxon>
        <taxon>Aves</taxon>
        <taxon>Neognathae</taxon>
        <taxon>Neoaves</taxon>
        <taxon>Telluraves</taxon>
        <taxon>Australaves</taxon>
        <taxon>Passeriformes</taxon>
        <taxon>Passeroidea</taxon>
        <taxon>Fringillidae</taxon>
        <taxon>Urocynchramus</taxon>
    </lineage>
</organism>
<evidence type="ECO:0000313" key="8">
    <source>
        <dbReference type="EMBL" id="NWU03632.1"/>
    </source>
</evidence>
<gene>
    <name evidence="8" type="primary">Znf530_1</name>
    <name evidence="8" type="ORF">UROPYL_R15042</name>
</gene>
<evidence type="ECO:0000256" key="3">
    <source>
        <dbReference type="ARBA" id="ARBA00022771"/>
    </source>
</evidence>
<dbReference type="PROSITE" id="PS50157">
    <property type="entry name" value="ZINC_FINGER_C2H2_2"/>
    <property type="match status" value="1"/>
</dbReference>
<sequence length="147" mass="15885">FAWSSHLHRHMRTHVAAIPAGDEEGGEAGEEPPPAPRKCADCGKSLNHQTDPQRYKHKGTQTPLAGMGPAPQCGKHFSHSSDLLKHRHLHGSKRLHSRPDRPGRCGTVPVKHQHGHEQPPNNTEDATPAAEQAAKPYPCGACGKSFG</sequence>
<dbReference type="Proteomes" id="UP000524542">
    <property type="component" value="Unassembled WGS sequence"/>
</dbReference>
<reference evidence="8 9" key="1">
    <citation type="submission" date="2019-09" db="EMBL/GenBank/DDBJ databases">
        <title>Bird 10,000 Genomes (B10K) Project - Family phase.</title>
        <authorList>
            <person name="Zhang G."/>
        </authorList>
    </citation>
    <scope>NUCLEOTIDE SEQUENCE [LARGE SCALE GENOMIC DNA]</scope>
    <source>
        <strain evidence="8">B10K-DU-012-38</strain>
        <tissue evidence="8">Muscle</tissue>
    </source>
</reference>
<evidence type="ECO:0000313" key="9">
    <source>
        <dbReference type="Proteomes" id="UP000524542"/>
    </source>
</evidence>
<feature type="non-terminal residue" evidence="8">
    <location>
        <position position="1"/>
    </location>
</feature>
<keyword evidence="9" id="KW-1185">Reference proteome</keyword>
<evidence type="ECO:0000259" key="7">
    <source>
        <dbReference type="PROSITE" id="PS50157"/>
    </source>
</evidence>
<dbReference type="Gene3D" id="3.30.160.60">
    <property type="entry name" value="Classic Zinc Finger"/>
    <property type="match status" value="1"/>
</dbReference>
<comment type="caution">
    <text evidence="8">The sequence shown here is derived from an EMBL/GenBank/DDBJ whole genome shotgun (WGS) entry which is preliminary data.</text>
</comment>
<feature type="non-terminal residue" evidence="8">
    <location>
        <position position="147"/>
    </location>
</feature>
<evidence type="ECO:0000256" key="1">
    <source>
        <dbReference type="ARBA" id="ARBA00022723"/>
    </source>
</evidence>
<protein>
    <submittedName>
        <fullName evidence="8">ZN530 protein</fullName>
    </submittedName>
</protein>
<dbReference type="GO" id="GO:0000981">
    <property type="term" value="F:DNA-binding transcription factor activity, RNA polymerase II-specific"/>
    <property type="evidence" value="ECO:0007669"/>
    <property type="project" value="TreeGrafter"/>
</dbReference>
<evidence type="ECO:0000256" key="4">
    <source>
        <dbReference type="ARBA" id="ARBA00022833"/>
    </source>
</evidence>